<dbReference type="EMBL" id="FOME01000008">
    <property type="protein sequence ID" value="SFE02840.1"/>
    <property type="molecule type" value="Genomic_DNA"/>
</dbReference>
<dbReference type="InterPro" id="IPR010992">
    <property type="entry name" value="IHF-like_DNA-bd_dom_sf"/>
</dbReference>
<protein>
    <submittedName>
        <fullName evidence="4">DNA-binding protein HU-beta</fullName>
    </submittedName>
</protein>
<dbReference type="AlphaFoldDB" id="A0A1H6DTW0"/>
<reference evidence="4" key="2">
    <citation type="submission" date="2016-10" db="EMBL/GenBank/DDBJ databases">
        <authorList>
            <person name="de Groot N.N."/>
        </authorList>
    </citation>
    <scope>NUCLEOTIDE SEQUENCE [LARGE SCALE GENOMIC DNA]</scope>
    <source>
        <strain evidence="4">ATCC 20501</strain>
    </source>
</reference>
<dbReference type="EMBL" id="FNVB01000007">
    <property type="protein sequence ID" value="SEG88146.1"/>
    <property type="molecule type" value="Genomic_DNA"/>
</dbReference>
<evidence type="ECO:0000313" key="4">
    <source>
        <dbReference type="EMBL" id="SEG88146.1"/>
    </source>
</evidence>
<dbReference type="Gene3D" id="4.10.520.10">
    <property type="entry name" value="IHF-like DNA-binding proteins"/>
    <property type="match status" value="1"/>
</dbReference>
<dbReference type="Proteomes" id="UP000199690">
    <property type="component" value="Unassembled WGS sequence"/>
</dbReference>
<dbReference type="SMR" id="A0A1H6DTW0"/>
<dbReference type="PANTHER" id="PTHR33175:SF12">
    <property type="entry name" value="DNA-BINDING PROTEIN HU-ALPHA"/>
    <property type="match status" value="1"/>
</dbReference>
<accession>A0A1H6DTW0</accession>
<dbReference type="CDD" id="cd00591">
    <property type="entry name" value="HU_IHF"/>
    <property type="match status" value="1"/>
</dbReference>
<dbReference type="GO" id="GO:0030261">
    <property type="term" value="P:chromosome condensation"/>
    <property type="evidence" value="ECO:0007669"/>
    <property type="project" value="UniProtKB-KW"/>
</dbReference>
<dbReference type="GO" id="GO:0005829">
    <property type="term" value="C:cytosol"/>
    <property type="evidence" value="ECO:0007669"/>
    <property type="project" value="TreeGrafter"/>
</dbReference>
<evidence type="ECO:0000313" key="5">
    <source>
        <dbReference type="EMBL" id="SFE02840.1"/>
    </source>
</evidence>
<keyword evidence="2" id="KW-0226">DNA condensation</keyword>
<dbReference type="SMART" id="SM00411">
    <property type="entry name" value="BHL"/>
    <property type="match status" value="1"/>
</dbReference>
<evidence type="ECO:0000313" key="6">
    <source>
        <dbReference type="Proteomes" id="UP000199690"/>
    </source>
</evidence>
<name>A0A1H6DTW0_9PSEU</name>
<dbReference type="InterPro" id="IPR000119">
    <property type="entry name" value="Hist_DNA-bd"/>
</dbReference>
<evidence type="ECO:0000256" key="1">
    <source>
        <dbReference type="ARBA" id="ARBA00003819"/>
    </source>
</evidence>
<accession>A0A1I1XBU0</accession>
<dbReference type="RefSeq" id="WP_093156217.1">
    <property type="nucleotide sequence ID" value="NZ_FNVB01000007.1"/>
</dbReference>
<keyword evidence="4" id="KW-0238">DNA-binding</keyword>
<dbReference type="PANTHER" id="PTHR33175">
    <property type="entry name" value="DNA-BINDING PROTEIN HU"/>
    <property type="match status" value="1"/>
</dbReference>
<sequence>MALTKDQLVTELAEVVEVSKTTSRAALEALAGIAAEQLSSGEEITLPGIGKLKAVDRPARTGRNPATGAEIKIPAKRVVKFVPSKNLDETVNN</sequence>
<evidence type="ECO:0000313" key="7">
    <source>
        <dbReference type="Proteomes" id="UP000236729"/>
    </source>
</evidence>
<comment type="similarity">
    <text evidence="3">Belongs to the bacterial histone-like protein family.</text>
</comment>
<reference evidence="6 7" key="1">
    <citation type="submission" date="2016-10" db="EMBL/GenBank/DDBJ databases">
        <authorList>
            <person name="Varghese N."/>
            <person name="Submissions S."/>
        </authorList>
    </citation>
    <scope>NUCLEOTIDE SEQUENCE [LARGE SCALE GENOMIC DNA]</scope>
    <source>
        <strain evidence="7">ATCC 20501</strain>
        <strain evidence="5 6">CGMCC 4.3529</strain>
    </source>
</reference>
<proteinExistence type="inferred from homology"/>
<gene>
    <name evidence="4" type="ORF">SAMN02982929_04909</name>
    <name evidence="5" type="ORF">SAMN05216506_108119</name>
</gene>
<keyword evidence="6" id="KW-1185">Reference proteome</keyword>
<dbReference type="PRINTS" id="PR01727">
    <property type="entry name" value="DNABINDINGHU"/>
</dbReference>
<dbReference type="SUPFAM" id="SSF47729">
    <property type="entry name" value="IHF-like DNA-binding proteins"/>
    <property type="match status" value="1"/>
</dbReference>
<dbReference type="GO" id="GO:0003677">
    <property type="term" value="F:DNA binding"/>
    <property type="evidence" value="ECO:0007669"/>
    <property type="project" value="UniProtKB-KW"/>
</dbReference>
<comment type="function">
    <text evidence="1">Histone-like DNA-binding protein which is capable of wrapping DNA to stabilize it, and thus to prevent its denaturation under extreme environmental conditions.</text>
</comment>
<evidence type="ECO:0000256" key="3">
    <source>
        <dbReference type="RuleBase" id="RU003939"/>
    </source>
</evidence>
<dbReference type="Pfam" id="PF00216">
    <property type="entry name" value="Bac_DNA_binding"/>
    <property type="match status" value="1"/>
</dbReference>
<dbReference type="Proteomes" id="UP000236729">
    <property type="component" value="Unassembled WGS sequence"/>
</dbReference>
<dbReference type="GO" id="GO:0030527">
    <property type="term" value="F:structural constituent of chromatin"/>
    <property type="evidence" value="ECO:0007669"/>
    <property type="project" value="InterPro"/>
</dbReference>
<evidence type="ECO:0000256" key="2">
    <source>
        <dbReference type="ARBA" id="ARBA00023067"/>
    </source>
</evidence>
<organism evidence="4 7">
    <name type="scientific">Saccharopolyspora kobensis</name>
    <dbReference type="NCBI Taxonomy" id="146035"/>
    <lineage>
        <taxon>Bacteria</taxon>
        <taxon>Bacillati</taxon>
        <taxon>Actinomycetota</taxon>
        <taxon>Actinomycetes</taxon>
        <taxon>Pseudonocardiales</taxon>
        <taxon>Pseudonocardiaceae</taxon>
        <taxon>Saccharopolyspora</taxon>
    </lineage>
</organism>